<evidence type="ECO:0000313" key="1">
    <source>
        <dbReference type="EMBL" id="KFM74197.1"/>
    </source>
</evidence>
<dbReference type="AlphaFoldDB" id="A0A087UA08"/>
<organism evidence="1 2">
    <name type="scientific">Stegodyphus mimosarum</name>
    <name type="common">African social velvet spider</name>
    <dbReference type="NCBI Taxonomy" id="407821"/>
    <lineage>
        <taxon>Eukaryota</taxon>
        <taxon>Metazoa</taxon>
        <taxon>Ecdysozoa</taxon>
        <taxon>Arthropoda</taxon>
        <taxon>Chelicerata</taxon>
        <taxon>Arachnida</taxon>
        <taxon>Araneae</taxon>
        <taxon>Araneomorphae</taxon>
        <taxon>Entelegynae</taxon>
        <taxon>Eresoidea</taxon>
        <taxon>Eresidae</taxon>
        <taxon>Stegodyphus</taxon>
    </lineage>
</organism>
<dbReference type="OrthoDB" id="191139at2759"/>
<dbReference type="Pfam" id="PF00106">
    <property type="entry name" value="adh_short"/>
    <property type="match status" value="1"/>
</dbReference>
<keyword evidence="2" id="KW-1185">Reference proteome</keyword>
<dbReference type="InterPro" id="IPR002347">
    <property type="entry name" value="SDR_fam"/>
</dbReference>
<sequence length="88" mass="9852">MAWYERVRVIVAAYYMAAKYLICELLGRKIGIYQGLENTKFPRQDGRYAIVTGGSRGIGFEIVNNLLESGYNVVIGSSSSEVNRNVLE</sequence>
<evidence type="ECO:0000313" key="2">
    <source>
        <dbReference type="Proteomes" id="UP000054359"/>
    </source>
</evidence>
<proteinExistence type="predicted"/>
<accession>A0A087UA08</accession>
<dbReference type="Gene3D" id="3.40.50.720">
    <property type="entry name" value="NAD(P)-binding Rossmann-like Domain"/>
    <property type="match status" value="1"/>
</dbReference>
<dbReference type="Proteomes" id="UP000054359">
    <property type="component" value="Unassembled WGS sequence"/>
</dbReference>
<dbReference type="SUPFAM" id="SSF51735">
    <property type="entry name" value="NAD(P)-binding Rossmann-fold domains"/>
    <property type="match status" value="1"/>
</dbReference>
<name>A0A087UA08_STEMI</name>
<dbReference type="InterPro" id="IPR036291">
    <property type="entry name" value="NAD(P)-bd_dom_sf"/>
</dbReference>
<gene>
    <name evidence="1" type="ORF">X975_06047</name>
</gene>
<dbReference type="EMBL" id="KK118918">
    <property type="protein sequence ID" value="KFM74197.1"/>
    <property type="molecule type" value="Genomic_DNA"/>
</dbReference>
<protein>
    <submittedName>
        <fullName evidence="1">Uncharacterized protein</fullName>
    </submittedName>
</protein>
<reference evidence="1 2" key="1">
    <citation type="submission" date="2013-11" db="EMBL/GenBank/DDBJ databases">
        <title>Genome sequencing of Stegodyphus mimosarum.</title>
        <authorList>
            <person name="Bechsgaard J."/>
        </authorList>
    </citation>
    <scope>NUCLEOTIDE SEQUENCE [LARGE SCALE GENOMIC DNA]</scope>
</reference>
<feature type="non-terminal residue" evidence="1">
    <location>
        <position position="88"/>
    </location>
</feature>